<protein>
    <submittedName>
        <fullName evidence="1">Uncharacterized protein</fullName>
    </submittedName>
</protein>
<organism evidence="1 2">
    <name type="scientific">Nitrosomonas ureae</name>
    <dbReference type="NCBI Taxonomy" id="44577"/>
    <lineage>
        <taxon>Bacteria</taxon>
        <taxon>Pseudomonadati</taxon>
        <taxon>Pseudomonadota</taxon>
        <taxon>Betaproteobacteria</taxon>
        <taxon>Nitrosomonadales</taxon>
        <taxon>Nitrosomonadaceae</taxon>
        <taxon>Nitrosomonas</taxon>
    </lineage>
</organism>
<reference evidence="1 2" key="1">
    <citation type="submission" date="2016-10" db="EMBL/GenBank/DDBJ databases">
        <authorList>
            <person name="de Groot N.N."/>
        </authorList>
    </citation>
    <scope>NUCLEOTIDE SEQUENCE [LARGE SCALE GENOMIC DNA]</scope>
    <source>
        <strain evidence="1 2">Nm13</strain>
    </source>
</reference>
<proteinExistence type="predicted"/>
<evidence type="ECO:0000313" key="1">
    <source>
        <dbReference type="EMBL" id="SEF85178.1"/>
    </source>
</evidence>
<dbReference type="EMBL" id="FNUX01000012">
    <property type="protein sequence ID" value="SEF85178.1"/>
    <property type="molecule type" value="Genomic_DNA"/>
</dbReference>
<dbReference type="Proteomes" id="UP000236753">
    <property type="component" value="Unassembled WGS sequence"/>
</dbReference>
<dbReference type="AlphaFoldDB" id="A0A1H5VED1"/>
<accession>A0A1H5VED1</accession>
<sequence>MESFGRMAIIATVGGRADWNVVERYVKNQGKPKEELRQLALF</sequence>
<evidence type="ECO:0000313" key="2">
    <source>
        <dbReference type="Proteomes" id="UP000236753"/>
    </source>
</evidence>
<name>A0A1H5VED1_9PROT</name>
<gene>
    <name evidence="1" type="ORF">SAMN05216334_11224</name>
</gene>